<organism evidence="2 3">
    <name type="scientific">Panaeolus cyanescens</name>
    <dbReference type="NCBI Taxonomy" id="181874"/>
    <lineage>
        <taxon>Eukaryota</taxon>
        <taxon>Fungi</taxon>
        <taxon>Dikarya</taxon>
        <taxon>Basidiomycota</taxon>
        <taxon>Agaricomycotina</taxon>
        <taxon>Agaricomycetes</taxon>
        <taxon>Agaricomycetidae</taxon>
        <taxon>Agaricales</taxon>
        <taxon>Agaricineae</taxon>
        <taxon>Galeropsidaceae</taxon>
        <taxon>Panaeolus</taxon>
    </lineage>
</organism>
<feature type="non-terminal residue" evidence="2">
    <location>
        <position position="1"/>
    </location>
</feature>
<keyword evidence="3" id="KW-1185">Reference proteome</keyword>
<evidence type="ECO:0000313" key="3">
    <source>
        <dbReference type="Proteomes" id="UP000284842"/>
    </source>
</evidence>
<feature type="compositionally biased region" description="Polar residues" evidence="1">
    <location>
        <begin position="1"/>
        <end position="18"/>
    </location>
</feature>
<feature type="compositionally biased region" description="Low complexity" evidence="1">
    <location>
        <begin position="357"/>
        <end position="367"/>
    </location>
</feature>
<dbReference type="InParanoid" id="A0A409WDU0"/>
<reference evidence="2 3" key="1">
    <citation type="journal article" date="2018" name="Evol. Lett.">
        <title>Horizontal gene cluster transfer increased hallucinogenic mushroom diversity.</title>
        <authorList>
            <person name="Reynolds H.T."/>
            <person name="Vijayakumar V."/>
            <person name="Gluck-Thaler E."/>
            <person name="Korotkin H.B."/>
            <person name="Matheny P.B."/>
            <person name="Slot J.C."/>
        </authorList>
    </citation>
    <scope>NUCLEOTIDE SEQUENCE [LARGE SCALE GENOMIC DNA]</scope>
    <source>
        <strain evidence="2 3">2629</strain>
    </source>
</reference>
<feature type="compositionally biased region" description="Polar residues" evidence="1">
    <location>
        <begin position="72"/>
        <end position="90"/>
    </location>
</feature>
<evidence type="ECO:0000256" key="1">
    <source>
        <dbReference type="SAM" id="MobiDB-lite"/>
    </source>
</evidence>
<accession>A0A409WDU0</accession>
<protein>
    <submittedName>
        <fullName evidence="2">Uncharacterized protein</fullName>
    </submittedName>
</protein>
<sequence length="680" mass="76175">SIQCPISNTRTTRSSTKPEPTVQPVLDKNPASQPSQGTKCRRQNASKDDGDPALGERANAAQEKPSKRPKLPSNQSKDNAQSNTPVQCHSSRPAKPTNRAMNATPMKRRRRTKAEIEADRQATEQAKLMKEEEAKKRVQQLAQLNQVDQANRYHKMTHLIRNHSDLPIPEDEFVGYRDDETSMDNPLQQVESDSPDLGFKPESCSSDDASSCDELAVGTDEVEDLEESYRRLQQQMDALKERMDGNHQRQAKGGKKLTKRHDVKVASGLRPDWKSQTDITRSKQASRTSSLAITEKGLDDVDAISVNPYRREESSTKHGKVWNPKPFKMGSRDLSRQNDLVIVNSDVVSDNLKRVRSSGTSSNGRTSHALNATTHTVKAEIDDSDDGSTYQKSSQSKKPAKCTINSNNVRVEDLPDFAQDRRWKKVFLPSLYDRFFTSSDPFENFLKGSSSFISIIQETLDEVYPTISYKVSSSDPIHAMAYNRINEKRSAIGSTALSTVEGYIETLSKNGSARKDWLIWASRPDGPLFFRHPVDADSPRDRRDPNYKNPSGRLRSKFIISILQAFGRLRKGSVVDGGYPTGLVALIMAALERAVRICLQGNDTDVKEFCRDLWGSKVVLYYESLKSINENDWKVVLADAGLRDSVSINSNDLDEIAANLSFTDQNRAALFDFASPMKHQ</sequence>
<comment type="caution">
    <text evidence="2">The sequence shown here is derived from an EMBL/GenBank/DDBJ whole genome shotgun (WGS) entry which is preliminary data.</text>
</comment>
<gene>
    <name evidence="2" type="ORF">CVT24_010902</name>
</gene>
<dbReference type="Proteomes" id="UP000284842">
    <property type="component" value="Unassembled WGS sequence"/>
</dbReference>
<evidence type="ECO:0000313" key="2">
    <source>
        <dbReference type="EMBL" id="PPQ76695.1"/>
    </source>
</evidence>
<dbReference type="AlphaFoldDB" id="A0A409WDU0"/>
<proteinExistence type="predicted"/>
<feature type="region of interest" description="Disordered" evidence="1">
    <location>
        <begin position="310"/>
        <end position="330"/>
    </location>
</feature>
<dbReference type="OrthoDB" id="3070163at2759"/>
<feature type="compositionally biased region" description="Polar residues" evidence="1">
    <location>
        <begin position="387"/>
        <end position="403"/>
    </location>
</feature>
<feature type="compositionally biased region" description="Basic residues" evidence="1">
    <location>
        <begin position="249"/>
        <end position="262"/>
    </location>
</feature>
<name>A0A409WDU0_9AGAR</name>
<dbReference type="EMBL" id="NHTK01005543">
    <property type="protein sequence ID" value="PPQ76695.1"/>
    <property type="molecule type" value="Genomic_DNA"/>
</dbReference>
<feature type="region of interest" description="Disordered" evidence="1">
    <location>
        <begin position="353"/>
        <end position="403"/>
    </location>
</feature>
<feature type="region of interest" description="Disordered" evidence="1">
    <location>
        <begin position="242"/>
        <end position="265"/>
    </location>
</feature>
<feature type="region of interest" description="Disordered" evidence="1">
    <location>
        <begin position="1"/>
        <end position="125"/>
    </location>
</feature>
<feature type="compositionally biased region" description="Basic and acidic residues" evidence="1">
    <location>
        <begin position="113"/>
        <end position="125"/>
    </location>
</feature>